<dbReference type="PANTHER" id="PTHR43651">
    <property type="entry name" value="1,4-ALPHA-GLUCAN-BRANCHING ENZYME"/>
    <property type="match status" value="1"/>
</dbReference>
<dbReference type="InterPro" id="IPR013780">
    <property type="entry name" value="Glyco_hydro_b"/>
</dbReference>
<comment type="similarity">
    <text evidence="3 14">Belongs to the glycosyl hydrolase 13 family.</text>
</comment>
<dbReference type="Proteomes" id="UP000423396">
    <property type="component" value="Chromosome"/>
</dbReference>
<feature type="active site" description="Proton donor" evidence="15">
    <location>
        <position position="283"/>
    </location>
</feature>
<dbReference type="Gene3D" id="3.20.20.80">
    <property type="entry name" value="Glycosidases"/>
    <property type="match status" value="1"/>
</dbReference>
<dbReference type="Gene3D" id="1.10.10.760">
    <property type="entry name" value="E-set domains of sugar-utilizing enzymes"/>
    <property type="match status" value="1"/>
</dbReference>
<dbReference type="RefSeq" id="WP_156006078.1">
    <property type="nucleotide sequence ID" value="NZ_CP045483.1"/>
</dbReference>
<evidence type="ECO:0000256" key="3">
    <source>
        <dbReference type="ARBA" id="ARBA00008061"/>
    </source>
</evidence>
<dbReference type="Gene3D" id="2.60.40.1180">
    <property type="entry name" value="Golgi alpha-mannosidase II"/>
    <property type="match status" value="1"/>
</dbReference>
<evidence type="ECO:0000313" key="20">
    <source>
        <dbReference type="Proteomes" id="UP000423396"/>
    </source>
</evidence>
<organism evidence="19 20">
    <name type="scientific">Stygiolobus azoricus</name>
    <dbReference type="NCBI Taxonomy" id="41675"/>
    <lineage>
        <taxon>Archaea</taxon>
        <taxon>Thermoproteota</taxon>
        <taxon>Thermoprotei</taxon>
        <taxon>Sulfolobales</taxon>
        <taxon>Sulfolobaceae</taxon>
        <taxon>Stygiolobus</taxon>
    </lineage>
</organism>
<dbReference type="InterPro" id="IPR044901">
    <property type="entry name" value="Trehalose_TreZ_E-set_sf"/>
</dbReference>
<feature type="active site" description="Nucleophile" evidence="15">
    <location>
        <position position="252"/>
    </location>
</feature>
<dbReference type="InterPro" id="IPR015156">
    <property type="entry name" value="Maltooligo_trehalose_arc_C"/>
</dbReference>
<evidence type="ECO:0000256" key="13">
    <source>
        <dbReference type="NCBIfam" id="TIGR02402"/>
    </source>
</evidence>
<dbReference type="SUPFAM" id="SSF51011">
    <property type="entry name" value="Glycosyl hydrolase domain"/>
    <property type="match status" value="1"/>
</dbReference>
<dbReference type="InterPro" id="IPR012768">
    <property type="entry name" value="Trehalose_TreZ"/>
</dbReference>
<dbReference type="Pfam" id="PF00128">
    <property type="entry name" value="Alpha-amylase"/>
    <property type="match status" value="1"/>
</dbReference>
<dbReference type="KEGG" id="sazo:D1868_04840"/>
<evidence type="ECO:0000313" key="19">
    <source>
        <dbReference type="EMBL" id="QGR19372.1"/>
    </source>
</evidence>
<evidence type="ECO:0000256" key="15">
    <source>
        <dbReference type="PIRSR" id="PIRSR006337-1"/>
    </source>
</evidence>
<proteinExistence type="inferred from homology"/>
<dbReference type="NCBIfam" id="TIGR02402">
    <property type="entry name" value="trehalose_TreZ"/>
    <property type="match status" value="1"/>
</dbReference>
<dbReference type="EC" id="3.2.1.141" evidence="4 13"/>
<keyword evidence="8" id="KW-0119">Carbohydrate metabolism</keyword>
<feature type="site" description="Transition state stabilizer" evidence="17">
    <location>
        <position position="375"/>
    </location>
</feature>
<feature type="binding site" evidence="16">
    <location>
        <begin position="374"/>
        <end position="379"/>
    </location>
    <ligand>
        <name>substrate</name>
    </ligand>
</feature>
<protein>
    <recommendedName>
        <fullName evidence="5 13">Malto-oligosyltrehalose trehalohydrolase</fullName>
        <shortName evidence="14">MTHase</shortName>
        <ecNumber evidence="4 13">3.2.1.141</ecNumber>
    </recommendedName>
    <alternativeName>
        <fullName evidence="11 14">4-alpha-D-((1-&gt;4)-alpha-D-glucano)trehalose trehalohydrolase</fullName>
    </alternativeName>
    <alternativeName>
        <fullName evidence="10 14">Maltooligosyl trehalose trehalohydrolase</fullName>
    </alternativeName>
</protein>
<reference evidence="19 20" key="1">
    <citation type="submission" date="2019-10" db="EMBL/GenBank/DDBJ databases">
        <title>Genome Sequences from Six Type Strain Members of the Archaeal Family Sulfolobaceae: Acidianus ambivalens, Acidianus infernus, Metallosphaera prunae, Stygiolobus azoricus, Sulfolobus metallicus, and Sulfurisphaera ohwakuensis.</title>
        <authorList>
            <person name="Counts J.A."/>
            <person name="Kelly R.M."/>
        </authorList>
    </citation>
    <scope>NUCLEOTIDE SEQUENCE [LARGE SCALE GENOMIC DNA]</scope>
    <source>
        <strain evidence="19 20">FC6</strain>
    </source>
</reference>
<evidence type="ECO:0000256" key="14">
    <source>
        <dbReference type="PIRNR" id="PIRNR006337"/>
    </source>
</evidence>
<gene>
    <name evidence="19" type="primary">treZ</name>
    <name evidence="19" type="ORF">D1868_04840</name>
</gene>
<evidence type="ECO:0000256" key="6">
    <source>
        <dbReference type="ARBA" id="ARBA00022490"/>
    </source>
</evidence>
<dbReference type="CDD" id="cd11325">
    <property type="entry name" value="AmyAc_GTHase"/>
    <property type="match status" value="1"/>
</dbReference>
<evidence type="ECO:0000256" key="9">
    <source>
        <dbReference type="ARBA" id="ARBA00023295"/>
    </source>
</evidence>
<dbReference type="PANTHER" id="PTHR43651:SF11">
    <property type="entry name" value="MALTO-OLIGOSYLTREHALOSE TREHALOHYDROLASE"/>
    <property type="match status" value="1"/>
</dbReference>
<accession>A0A650CNY6</accession>
<dbReference type="AlphaFoldDB" id="A0A650CNY6"/>
<evidence type="ECO:0000256" key="5">
    <source>
        <dbReference type="ARBA" id="ARBA00015938"/>
    </source>
</evidence>
<dbReference type="SUPFAM" id="SSF81296">
    <property type="entry name" value="E set domains"/>
    <property type="match status" value="1"/>
</dbReference>
<dbReference type="InterPro" id="IPR014756">
    <property type="entry name" value="Ig_E-set"/>
</dbReference>
<dbReference type="GO" id="GO:0005992">
    <property type="term" value="P:trehalose biosynthetic process"/>
    <property type="evidence" value="ECO:0007669"/>
    <property type="project" value="UniProtKB-UniRule"/>
</dbReference>
<evidence type="ECO:0000259" key="18">
    <source>
        <dbReference type="SMART" id="SM00642"/>
    </source>
</evidence>
<dbReference type="PIRSF" id="PIRSF006337">
    <property type="entry name" value="Trehalose_TreZ"/>
    <property type="match status" value="1"/>
</dbReference>
<dbReference type="UniPathway" id="UPA00299"/>
<dbReference type="Gene3D" id="2.60.40.10">
    <property type="entry name" value="Immunoglobulins"/>
    <property type="match status" value="1"/>
</dbReference>
<dbReference type="InterPro" id="IPR013783">
    <property type="entry name" value="Ig-like_fold"/>
</dbReference>
<evidence type="ECO:0000256" key="2">
    <source>
        <dbReference type="ARBA" id="ARBA00005199"/>
    </source>
</evidence>
<evidence type="ECO:0000256" key="12">
    <source>
        <dbReference type="ARBA" id="ARBA00034013"/>
    </source>
</evidence>
<dbReference type="EMBL" id="CP045483">
    <property type="protein sequence ID" value="QGR19372.1"/>
    <property type="molecule type" value="Genomic_DNA"/>
</dbReference>
<keyword evidence="7 14" id="KW-0378">Hydrolase</keyword>
<keyword evidence="6" id="KW-0963">Cytoplasm</keyword>
<dbReference type="Pfam" id="PF09071">
    <property type="entry name" value="Alpha-amyl_C"/>
    <property type="match status" value="1"/>
</dbReference>
<dbReference type="SMART" id="SM00642">
    <property type="entry name" value="Aamy"/>
    <property type="match status" value="1"/>
</dbReference>
<evidence type="ECO:0000256" key="7">
    <source>
        <dbReference type="ARBA" id="ARBA00022801"/>
    </source>
</evidence>
<comment type="pathway">
    <text evidence="2 14">Glycan biosynthesis; trehalose biosynthesis.</text>
</comment>
<evidence type="ECO:0000256" key="4">
    <source>
        <dbReference type="ARBA" id="ARBA00012268"/>
    </source>
</evidence>
<keyword evidence="9 14" id="KW-0326">Glycosidase</keyword>
<dbReference type="GeneID" id="42798373"/>
<evidence type="ECO:0000256" key="1">
    <source>
        <dbReference type="ARBA" id="ARBA00004496"/>
    </source>
</evidence>
<keyword evidence="20" id="KW-1185">Reference proteome</keyword>
<feature type="binding site" evidence="16">
    <location>
        <begin position="250"/>
        <end position="255"/>
    </location>
    <ligand>
        <name>substrate</name>
    </ligand>
</feature>
<sequence>MIGTNLDGNKLTFSIYAPDIEKLEIDISGLGKYELEKDDLGYFRGVIDDVNEGLEYKLLLEEKEIIPDPLSRFQPYGIHGSSMIISQKFNIPEINSLKLEDLIIYEIHVGTFSERGDFKGVIEKLDYLKDLGVTAIEIMPIAQFPGNKDWGYDGTFLFAVQNTYGGPYGFAELVSEAHKRNIGVILDVVYNHVGPEGNYLIKLGPYFSNKYHTPWGLTFNFDDRGSDGVREMILDNVKYWLDVFKVDALRLDAVHAIIDASPKHILQEIAEVVHKRNKLVIAESDLNDPKIIRQDCGYNIDAQWTDDFHHSIHAYITGEKHGYYSDYGSIDDIKKAFLDVFVYDGRYSKYRGKIHGAPVGDLSRCKFVVYIQNHDQVGNRGNGERLSVLTDKETYLIASTLYLLSPYIPMIFMGEEYFERNPFLFFSDFSDQKLIKGVREGRLKDNGQTIDPQSDEAFHKSRLSWNIDKEVLSYYRKLIEIRKRFLPKCKRPAKVDAGSNWISIKNEKILIIASFSENKIRIDYEGEILIGVNFPSKIFKDSEIKVSKGVGVYLLYEK</sequence>
<dbReference type="SUPFAM" id="SSF51445">
    <property type="entry name" value="(Trans)glycosidases"/>
    <property type="match status" value="1"/>
</dbReference>
<comment type="catalytic activity">
    <reaction evidence="12 14">
        <text>hydrolysis of (1-&gt;4)-alpha-D-glucosidic linkage in 4-alpha-D-[(1-&gt;4)-alpha-D-glucanosyl]n trehalose to yield trehalose and (1-&gt;4)-alpha-D-glucan.</text>
        <dbReference type="EC" id="3.2.1.141"/>
    </reaction>
</comment>
<dbReference type="OrthoDB" id="18347at2157"/>
<evidence type="ECO:0000256" key="11">
    <source>
        <dbReference type="ARBA" id="ARBA00033284"/>
    </source>
</evidence>
<dbReference type="GO" id="GO:0005737">
    <property type="term" value="C:cytoplasm"/>
    <property type="evidence" value="ECO:0007669"/>
    <property type="project" value="UniProtKB-SubCell"/>
</dbReference>
<evidence type="ECO:0000256" key="17">
    <source>
        <dbReference type="PIRSR" id="PIRSR006337-3"/>
    </source>
</evidence>
<name>A0A650CNY6_9CREN</name>
<dbReference type="InterPro" id="IPR017853">
    <property type="entry name" value="GH"/>
</dbReference>
<evidence type="ECO:0000256" key="10">
    <source>
        <dbReference type="ARBA" id="ARBA00032057"/>
    </source>
</evidence>
<dbReference type="GO" id="GO:0033942">
    <property type="term" value="F:4-alpha-D-(1-&gt;4)-alpha-D-glucanotrehalose trehalohydrolase activity"/>
    <property type="evidence" value="ECO:0007669"/>
    <property type="project" value="UniProtKB-EC"/>
</dbReference>
<feature type="binding site" evidence="16">
    <location>
        <begin position="306"/>
        <end position="310"/>
    </location>
    <ligand>
        <name>substrate</name>
    </ligand>
</feature>
<evidence type="ECO:0000256" key="16">
    <source>
        <dbReference type="PIRSR" id="PIRSR006337-2"/>
    </source>
</evidence>
<dbReference type="InterPro" id="IPR006047">
    <property type="entry name" value="GH13_cat_dom"/>
</dbReference>
<comment type="subcellular location">
    <subcellularLocation>
        <location evidence="1 15">Cytoplasm</location>
    </subcellularLocation>
</comment>
<feature type="domain" description="Glycosyl hydrolase family 13 catalytic" evidence="18">
    <location>
        <begin position="106"/>
        <end position="482"/>
    </location>
</feature>
<evidence type="ECO:0000256" key="8">
    <source>
        <dbReference type="ARBA" id="ARBA00023277"/>
    </source>
</evidence>
<dbReference type="CDD" id="cd02853">
    <property type="entry name" value="E_set_MTHase_like_N"/>
    <property type="match status" value="1"/>
</dbReference>